<keyword evidence="2" id="KW-0732">Signal</keyword>
<dbReference type="Gene3D" id="3.20.20.80">
    <property type="entry name" value="Glycosidases"/>
    <property type="match status" value="1"/>
</dbReference>
<organism evidence="4">
    <name type="scientific">Psilocybe cubensis</name>
    <name type="common">Psychedelic mushroom</name>
    <name type="synonym">Stropharia cubensis</name>
    <dbReference type="NCBI Taxonomy" id="181762"/>
    <lineage>
        <taxon>Eukaryota</taxon>
        <taxon>Fungi</taxon>
        <taxon>Dikarya</taxon>
        <taxon>Basidiomycota</taxon>
        <taxon>Agaricomycotina</taxon>
        <taxon>Agaricomycetes</taxon>
        <taxon>Agaricomycetidae</taxon>
        <taxon>Agaricales</taxon>
        <taxon>Agaricineae</taxon>
        <taxon>Strophariaceae</taxon>
        <taxon>Psilocybe</taxon>
    </lineage>
</organism>
<dbReference type="PANTHER" id="PTHR11069">
    <property type="entry name" value="GLUCOSYLCERAMIDASE"/>
    <property type="match status" value="1"/>
</dbReference>
<dbReference type="GO" id="GO:0006680">
    <property type="term" value="P:glucosylceramide catabolic process"/>
    <property type="evidence" value="ECO:0007669"/>
    <property type="project" value="TreeGrafter"/>
</dbReference>
<proteinExistence type="inferred from homology"/>
<protein>
    <submittedName>
        <fullName evidence="4">Uncharacterized protein</fullName>
    </submittedName>
</protein>
<keyword evidence="3" id="KW-0378">Hydrolase</keyword>
<dbReference type="GO" id="GO:0016020">
    <property type="term" value="C:membrane"/>
    <property type="evidence" value="ECO:0007669"/>
    <property type="project" value="GOC"/>
</dbReference>
<evidence type="ECO:0000256" key="3">
    <source>
        <dbReference type="ARBA" id="ARBA00022801"/>
    </source>
</evidence>
<dbReference type="InterPro" id="IPR001139">
    <property type="entry name" value="Glyco_hydro_30"/>
</dbReference>
<name>A0A8H8CFE7_PSICU</name>
<gene>
    <name evidence="4" type="ORF">JR316_012277</name>
</gene>
<dbReference type="GO" id="GO:0004348">
    <property type="term" value="F:glucosylceramidase activity"/>
    <property type="evidence" value="ECO:0007669"/>
    <property type="project" value="InterPro"/>
</dbReference>
<evidence type="ECO:0000256" key="1">
    <source>
        <dbReference type="ARBA" id="ARBA00005382"/>
    </source>
</evidence>
<dbReference type="InterPro" id="IPR017853">
    <property type="entry name" value="GH"/>
</dbReference>
<dbReference type="PANTHER" id="PTHR11069:SF23">
    <property type="entry name" value="LYSOSOMAL ACID GLUCOSYLCERAMIDASE"/>
    <property type="match status" value="1"/>
</dbReference>
<reference evidence="4" key="1">
    <citation type="submission" date="2021-02" db="EMBL/GenBank/DDBJ databases">
        <title>Psilocybe cubensis genome.</title>
        <authorList>
            <person name="Mckernan K.J."/>
            <person name="Crawford S."/>
            <person name="Trippe A."/>
            <person name="Kane L.T."/>
            <person name="Mclaughlin S."/>
        </authorList>
    </citation>
    <scope>NUCLEOTIDE SEQUENCE [LARGE SCALE GENOMIC DNA]</scope>
    <source>
        <strain evidence="4">MGC-MH-2018</strain>
    </source>
</reference>
<dbReference type="OrthoDB" id="2160638at2759"/>
<dbReference type="EMBL" id="JAFIQS010000017">
    <property type="protein sequence ID" value="KAG5162889.1"/>
    <property type="molecule type" value="Genomic_DNA"/>
</dbReference>
<evidence type="ECO:0000313" key="4">
    <source>
        <dbReference type="EMBL" id="KAG5162889.1"/>
    </source>
</evidence>
<accession>A0A8H8CFE7</accession>
<comment type="caution">
    <text evidence="4">The sequence shown here is derived from an EMBL/GenBank/DDBJ whole genome shotgun (WGS) entry which is preliminary data.</text>
</comment>
<comment type="similarity">
    <text evidence="1">Belongs to the glycosyl hydrolase 30 family.</text>
</comment>
<sequence>MNGGSLLSQYVTPYATYLLKAVQGFQSQGFSVYAISIQNEPQNSNPTYPTCTMSVDIEGQIGTTLRSLLNNNSLSSVKIVGYEHNWDNAGTYPVQLMSSYGSAFSGAAFHCYAGSVGNQDQLHNAYPSKEIYFTECSGTIGSDWWSDIKWYIDNLWVGSLEHNARSGLMWNIALDGNGNPKTPGTNSCGGPGCRAIVTVNSDGSYSFNQEFYSMAQASKAIIPKDPGGPFGQRIGVSVGGSLNWALRVGAYVTGRVSSSDWLRYSIVVLNWNDNASSSWNPQPVKTTIEFRGMQATYTFPVGVTTLWWFAPATGSNAREINVQTYSNGTNTTMAI</sequence>
<evidence type="ECO:0000256" key="2">
    <source>
        <dbReference type="ARBA" id="ARBA00022729"/>
    </source>
</evidence>
<dbReference type="AlphaFoldDB" id="A0A8H8CFE7"/>
<dbReference type="SUPFAM" id="SSF51445">
    <property type="entry name" value="(Trans)glycosidases"/>
    <property type="match status" value="1"/>
</dbReference>